<dbReference type="InterPro" id="IPR008906">
    <property type="entry name" value="HATC_C_dom"/>
</dbReference>
<dbReference type="SUPFAM" id="SSF53098">
    <property type="entry name" value="Ribonuclease H-like"/>
    <property type="match status" value="1"/>
</dbReference>
<evidence type="ECO:0000259" key="1">
    <source>
        <dbReference type="Pfam" id="PF05699"/>
    </source>
</evidence>
<sequence>ADRKCPDRKCPDRKCPGTVTEDVYPNLYKLLQVAFTIPVSSATCERSFSSMRRLKTWQRTTMTQERFLNLSIINIERDLTNSLETKTIIDKFGAPHRKIVYLFICHPVYKVLERLVFNSLCPLESGQGRLPRQSNTMPGQCMDNLSIKSIIFTLSKMFGHCAQCPG</sequence>
<dbReference type="EMBL" id="VUJU01014304">
    <property type="protein sequence ID" value="KAF0702366.1"/>
    <property type="molecule type" value="Genomic_DNA"/>
</dbReference>
<name>A0A6G0VMX6_APHCR</name>
<gene>
    <name evidence="2" type="ORF">FWK35_00037295</name>
</gene>
<feature type="non-terminal residue" evidence="2">
    <location>
        <position position="1"/>
    </location>
</feature>
<dbReference type="Pfam" id="PF05699">
    <property type="entry name" value="Dimer_Tnp_hAT"/>
    <property type="match status" value="1"/>
</dbReference>
<dbReference type="GO" id="GO:0046983">
    <property type="term" value="F:protein dimerization activity"/>
    <property type="evidence" value="ECO:0007669"/>
    <property type="project" value="InterPro"/>
</dbReference>
<keyword evidence="3" id="KW-1185">Reference proteome</keyword>
<dbReference type="InterPro" id="IPR012337">
    <property type="entry name" value="RNaseH-like_sf"/>
</dbReference>
<dbReference type="PANTHER" id="PTHR46289">
    <property type="entry name" value="52 KDA REPRESSOR OF THE INHIBITOR OF THE PROTEIN KINASE-LIKE PROTEIN-RELATED"/>
    <property type="match status" value="1"/>
</dbReference>
<protein>
    <submittedName>
        <fullName evidence="2">Zinc finger MYM-type protein 1-like</fullName>
    </submittedName>
</protein>
<feature type="domain" description="HAT C-terminal dimerisation" evidence="1">
    <location>
        <begin position="22"/>
        <end position="79"/>
    </location>
</feature>
<dbReference type="OrthoDB" id="10068424at2759"/>
<accession>A0A6G0VMX6</accession>
<reference evidence="2 3" key="1">
    <citation type="submission" date="2019-08" db="EMBL/GenBank/DDBJ databases">
        <title>Whole genome of Aphis craccivora.</title>
        <authorList>
            <person name="Voronova N.V."/>
            <person name="Shulinski R.S."/>
            <person name="Bandarenka Y.V."/>
            <person name="Zhorov D.G."/>
            <person name="Warner D."/>
        </authorList>
    </citation>
    <scope>NUCLEOTIDE SEQUENCE [LARGE SCALE GENOMIC DNA]</scope>
    <source>
        <strain evidence="2">180601</strain>
        <tissue evidence="2">Whole Body</tissue>
    </source>
</reference>
<proteinExistence type="predicted"/>
<dbReference type="PANTHER" id="PTHR46289:SF14">
    <property type="entry name" value="DUF4371 DOMAIN-CONTAINING PROTEIN"/>
    <property type="match status" value="1"/>
</dbReference>
<dbReference type="AlphaFoldDB" id="A0A6G0VMX6"/>
<feature type="non-terminal residue" evidence="2">
    <location>
        <position position="166"/>
    </location>
</feature>
<evidence type="ECO:0000313" key="2">
    <source>
        <dbReference type="EMBL" id="KAF0702366.1"/>
    </source>
</evidence>
<comment type="caution">
    <text evidence="2">The sequence shown here is derived from an EMBL/GenBank/DDBJ whole genome shotgun (WGS) entry which is preliminary data.</text>
</comment>
<evidence type="ECO:0000313" key="3">
    <source>
        <dbReference type="Proteomes" id="UP000478052"/>
    </source>
</evidence>
<dbReference type="InterPro" id="IPR052958">
    <property type="entry name" value="IFN-induced_PKR_regulator"/>
</dbReference>
<dbReference type="Proteomes" id="UP000478052">
    <property type="component" value="Unassembled WGS sequence"/>
</dbReference>
<organism evidence="2 3">
    <name type="scientific">Aphis craccivora</name>
    <name type="common">Cowpea aphid</name>
    <dbReference type="NCBI Taxonomy" id="307492"/>
    <lineage>
        <taxon>Eukaryota</taxon>
        <taxon>Metazoa</taxon>
        <taxon>Ecdysozoa</taxon>
        <taxon>Arthropoda</taxon>
        <taxon>Hexapoda</taxon>
        <taxon>Insecta</taxon>
        <taxon>Pterygota</taxon>
        <taxon>Neoptera</taxon>
        <taxon>Paraneoptera</taxon>
        <taxon>Hemiptera</taxon>
        <taxon>Sternorrhyncha</taxon>
        <taxon>Aphidomorpha</taxon>
        <taxon>Aphidoidea</taxon>
        <taxon>Aphididae</taxon>
        <taxon>Aphidini</taxon>
        <taxon>Aphis</taxon>
        <taxon>Aphis</taxon>
    </lineage>
</organism>